<evidence type="ECO:0000259" key="3">
    <source>
        <dbReference type="Pfam" id="PF01571"/>
    </source>
</evidence>
<dbReference type="InterPro" id="IPR027266">
    <property type="entry name" value="TrmE/GcvT-like"/>
</dbReference>
<evidence type="ECO:0000256" key="1">
    <source>
        <dbReference type="ARBA" id="ARBA00008609"/>
    </source>
</evidence>
<dbReference type="SUPFAM" id="SSF101790">
    <property type="entry name" value="Aminomethyltransferase beta-barrel domain"/>
    <property type="match status" value="1"/>
</dbReference>
<dbReference type="PANTHER" id="PTHR43757:SF2">
    <property type="entry name" value="AMINOMETHYLTRANSFERASE, MITOCHONDRIAL"/>
    <property type="match status" value="1"/>
</dbReference>
<evidence type="ECO:0000256" key="2">
    <source>
        <dbReference type="ARBA" id="ARBA00023002"/>
    </source>
</evidence>
<dbReference type="PRINTS" id="PR00411">
    <property type="entry name" value="PNDRDTASEI"/>
</dbReference>
<dbReference type="InterPro" id="IPR028896">
    <property type="entry name" value="GcvT/YgfZ/DmdA"/>
</dbReference>
<organism evidence="7 8">
    <name type="scientific">Dongia soli</name>
    <dbReference type="NCBI Taxonomy" id="600628"/>
    <lineage>
        <taxon>Bacteria</taxon>
        <taxon>Pseudomonadati</taxon>
        <taxon>Pseudomonadota</taxon>
        <taxon>Alphaproteobacteria</taxon>
        <taxon>Rhodospirillales</taxon>
        <taxon>Dongiaceae</taxon>
        <taxon>Dongia</taxon>
    </lineage>
</organism>
<dbReference type="RefSeq" id="WP_320510331.1">
    <property type="nucleotide sequence ID" value="NZ_JAXCLW010000008.1"/>
</dbReference>
<comment type="similarity">
    <text evidence="1">Belongs to the GcvT family.</text>
</comment>
<dbReference type="Proteomes" id="UP001279642">
    <property type="component" value="Unassembled WGS sequence"/>
</dbReference>
<feature type="domain" description="SoxA A3" evidence="6">
    <location>
        <begin position="510"/>
        <end position="593"/>
    </location>
</feature>
<feature type="domain" description="Aminomethyltransferase C-terminal" evidence="5">
    <location>
        <begin position="898"/>
        <end position="983"/>
    </location>
</feature>
<dbReference type="Gene3D" id="3.50.50.60">
    <property type="entry name" value="FAD/NAD(P)-binding domain"/>
    <property type="match status" value="2"/>
</dbReference>
<dbReference type="InterPro" id="IPR006222">
    <property type="entry name" value="GCVT_N"/>
</dbReference>
<dbReference type="InterPro" id="IPR013977">
    <property type="entry name" value="GcvT_C"/>
</dbReference>
<dbReference type="Pfam" id="PF17806">
    <property type="entry name" value="SO_alpha_A3"/>
    <property type="match status" value="1"/>
</dbReference>
<dbReference type="InterPro" id="IPR029043">
    <property type="entry name" value="GcvT/YgfZ_C"/>
</dbReference>
<evidence type="ECO:0000259" key="6">
    <source>
        <dbReference type="Pfam" id="PF17806"/>
    </source>
</evidence>
<dbReference type="Pfam" id="PF07992">
    <property type="entry name" value="Pyr_redox_2"/>
    <property type="match status" value="1"/>
</dbReference>
<feature type="domain" description="GCVT N-terminal" evidence="3">
    <location>
        <begin position="608"/>
        <end position="878"/>
    </location>
</feature>
<name>A0ABU5EFZ9_9PROT</name>
<dbReference type="Gene3D" id="3.30.1360.120">
    <property type="entry name" value="Probable tRNA modification gtpase trme, domain 1"/>
    <property type="match status" value="1"/>
</dbReference>
<dbReference type="InterPro" id="IPR036188">
    <property type="entry name" value="FAD/NAD-bd_sf"/>
</dbReference>
<dbReference type="NCBIfam" id="TIGR01372">
    <property type="entry name" value="soxA"/>
    <property type="match status" value="1"/>
</dbReference>
<protein>
    <submittedName>
        <fullName evidence="7">Sarcosine oxidase subunit alpha family protein</fullName>
    </submittedName>
</protein>
<proteinExistence type="inferred from homology"/>
<dbReference type="Pfam" id="PF08669">
    <property type="entry name" value="GCV_T_C"/>
    <property type="match status" value="1"/>
</dbReference>
<dbReference type="Pfam" id="PF13510">
    <property type="entry name" value="Fer2_4"/>
    <property type="match status" value="1"/>
</dbReference>
<dbReference type="InterPro" id="IPR006277">
    <property type="entry name" value="Sarcosine_oxidase_asu"/>
</dbReference>
<comment type="caution">
    <text evidence="7">The sequence shown here is derived from an EMBL/GenBank/DDBJ whole genome shotgun (WGS) entry which is preliminary data.</text>
</comment>
<dbReference type="Gene3D" id="3.10.20.440">
    <property type="entry name" value="2Fe-2S iron-sulphur cluster binding domain, sarcosine oxidase, alpha subunit, N-terminal domain"/>
    <property type="match status" value="1"/>
</dbReference>
<dbReference type="PANTHER" id="PTHR43757">
    <property type="entry name" value="AMINOMETHYLTRANSFERASE"/>
    <property type="match status" value="1"/>
</dbReference>
<dbReference type="SUPFAM" id="SSF103025">
    <property type="entry name" value="Folate-binding domain"/>
    <property type="match status" value="1"/>
</dbReference>
<evidence type="ECO:0000259" key="4">
    <source>
        <dbReference type="Pfam" id="PF07992"/>
    </source>
</evidence>
<keyword evidence="8" id="KW-1185">Reference proteome</keyword>
<evidence type="ECO:0000259" key="5">
    <source>
        <dbReference type="Pfam" id="PF08669"/>
    </source>
</evidence>
<dbReference type="InterPro" id="IPR023753">
    <property type="entry name" value="FAD/NAD-binding_dom"/>
</dbReference>
<reference evidence="7 8" key="1">
    <citation type="journal article" date="2016" name="Antonie Van Leeuwenhoek">
        <title>Dongia soli sp. nov., isolated from soil from Dokdo, Korea.</title>
        <authorList>
            <person name="Kim D.U."/>
            <person name="Lee H."/>
            <person name="Kim H."/>
            <person name="Kim S.G."/>
            <person name="Ka J.O."/>
        </authorList>
    </citation>
    <scope>NUCLEOTIDE SEQUENCE [LARGE SCALE GENOMIC DNA]</scope>
    <source>
        <strain evidence="7 8">D78</strain>
    </source>
</reference>
<accession>A0ABU5EFZ9</accession>
<dbReference type="SUPFAM" id="SSF51905">
    <property type="entry name" value="FAD/NAD(P)-binding domain"/>
    <property type="match status" value="1"/>
</dbReference>
<evidence type="ECO:0000313" key="7">
    <source>
        <dbReference type="EMBL" id="MDY0885257.1"/>
    </source>
</evidence>
<dbReference type="Pfam" id="PF01571">
    <property type="entry name" value="GCV_T"/>
    <property type="match status" value="1"/>
</dbReference>
<dbReference type="PRINTS" id="PR00368">
    <property type="entry name" value="FADPNR"/>
</dbReference>
<evidence type="ECO:0000313" key="8">
    <source>
        <dbReference type="Proteomes" id="UP001279642"/>
    </source>
</evidence>
<dbReference type="InterPro" id="IPR042204">
    <property type="entry name" value="2Fe-2S-bd_N"/>
</dbReference>
<gene>
    <name evidence="7" type="ORF">SMD27_20615</name>
</gene>
<keyword evidence="2" id="KW-0560">Oxidoreductase</keyword>
<dbReference type="EMBL" id="JAXCLW010000008">
    <property type="protein sequence ID" value="MDY0885257.1"/>
    <property type="molecule type" value="Genomic_DNA"/>
</dbReference>
<sequence length="991" mass="106657">MSTGFRLQQGGRIDRNSEYRFNFDGQAMTGHAGDSLASALLANGIQFVARSFKYHRPRGIMSAALEEANALVTLGEGAHSLPNSVVTTEELHDGLTAHAQHCWPSLKVDFAAVNQVFASLLGAGFYYKTFMGPGRSPKNWLFYEHFIRRAAGLGKAAREPDPDQYETVNAFCDLLVIGSGPAGLEAARIAAEAGLDVILAERDFELGGALLTNTGTIDQQPAAQWLASRLGTLNKSANIRILKRTTAFGLYDGTVAGLVERRDPVKAATIPWRERFWIVRAKRIIIAAGAMERPLLFAGNDRPGIMLASAVGSYLNRWAVAPGRRIVLATTNDSAYATARDLAIAGLSVTLIDSRERVSETLHKLANNTGIDLRLGQAIRAALGGRHVRAVDIGPATGQGSITGRLACDIVAVSGGWSPTQHLLSQRGVKPSWNQTLQAFLPGRANEPIDCVGAAAGIWRSDDCARSGRAIAAAAAAALGRKAPVDDIPAPGGWETPIKPVRLASDLNLKKIFVDLQHDVTAADILQANQEGYEAPELLKRYTTLGMAADQGRTSAVPALALLSEMASRSVGEIGTTTFRPPFAPVSIGALAGAERDKHLLPIRRSPLHDVIADSGAHMLETGLWMRPWYYPQTGETVDEAYLREMRQTRDAVGLCDVSTLGKIAVQGPDAGEFLDRIYVNGFKAMKVGMARYGVMLREDGIVMDDGTSWRLSEHEYFMTTTTGNAAKVMAWLEDLLETRWPELRVSVSSVTDQWAGISVAGPRAREILPAHIGGLDFTNEAFPFMAVRTGVFNGVPCRLARISFSGELAYEVYIGASHGPALWHALRNMAKEHGGCAYGLEALGALRIEKGHVGGPELDGRTTLEDLGLGRMASTKKAFIGNILRQRPDLQRADRARLVGLVPVTKGETFKGGAILAEQGQEDGHGLGWVTSVTESPSLGHWIGLGFIQGGLDKWQGKTILAADPIRGRSTLVKIVAPHFLDPEGTRLHA</sequence>
<feature type="domain" description="FAD/NAD(P)-binding" evidence="4">
    <location>
        <begin position="173"/>
        <end position="431"/>
    </location>
</feature>
<dbReference type="InterPro" id="IPR041117">
    <property type="entry name" value="SoxA_A3"/>
</dbReference>